<sequence>MLILKLILTIDNFGKKLINLHKQDILFPY</sequence>
<reference evidence="1" key="1">
    <citation type="journal article" date="2021" name="Proc. Natl. Acad. Sci. U.S.A.">
        <title>A Catalog of Tens of Thousands of Viruses from Human Metagenomes Reveals Hidden Associations with Chronic Diseases.</title>
        <authorList>
            <person name="Tisza M.J."/>
            <person name="Buck C.B."/>
        </authorList>
    </citation>
    <scope>NUCLEOTIDE SEQUENCE</scope>
    <source>
        <strain evidence="1">CtLqe90</strain>
    </source>
</reference>
<name>A0A8S5Q471_9CAUD</name>
<protein>
    <submittedName>
        <fullName evidence="1">Uncharacterized protein</fullName>
    </submittedName>
</protein>
<dbReference type="EMBL" id="BK015564">
    <property type="protein sequence ID" value="DAE13348.1"/>
    <property type="molecule type" value="Genomic_DNA"/>
</dbReference>
<evidence type="ECO:0000313" key="1">
    <source>
        <dbReference type="EMBL" id="DAE13348.1"/>
    </source>
</evidence>
<proteinExistence type="predicted"/>
<organism evidence="1">
    <name type="scientific">Siphoviridae sp. ctLqe90</name>
    <dbReference type="NCBI Taxonomy" id="2825456"/>
    <lineage>
        <taxon>Viruses</taxon>
        <taxon>Duplodnaviria</taxon>
        <taxon>Heunggongvirae</taxon>
        <taxon>Uroviricota</taxon>
        <taxon>Caudoviricetes</taxon>
    </lineage>
</organism>
<accession>A0A8S5Q471</accession>